<dbReference type="RefSeq" id="XP_031938058.1">
    <property type="nucleotide sequence ID" value="XM_032082884.1"/>
</dbReference>
<organism evidence="1 2">
    <name type="scientific">Aspergillus pseudonomiae</name>
    <dbReference type="NCBI Taxonomy" id="1506151"/>
    <lineage>
        <taxon>Eukaryota</taxon>
        <taxon>Fungi</taxon>
        <taxon>Dikarya</taxon>
        <taxon>Ascomycota</taxon>
        <taxon>Pezizomycotina</taxon>
        <taxon>Eurotiomycetes</taxon>
        <taxon>Eurotiomycetidae</taxon>
        <taxon>Eurotiales</taxon>
        <taxon>Aspergillaceae</taxon>
        <taxon>Aspergillus</taxon>
        <taxon>Aspergillus subgen. Circumdati</taxon>
    </lineage>
</organism>
<dbReference type="PROSITE" id="PS51257">
    <property type="entry name" value="PROKAR_LIPOPROTEIN"/>
    <property type="match status" value="1"/>
</dbReference>
<gene>
    <name evidence="1" type="ORF">BDV37DRAFT_256999</name>
</gene>
<name>A0A5N7D3C7_9EURO</name>
<evidence type="ECO:0000313" key="1">
    <source>
        <dbReference type="EMBL" id="KAE8400739.1"/>
    </source>
</evidence>
<protein>
    <submittedName>
        <fullName evidence="1">Uncharacterized protein</fullName>
    </submittedName>
</protein>
<dbReference type="GeneID" id="43667575"/>
<keyword evidence="2" id="KW-1185">Reference proteome</keyword>
<proteinExistence type="predicted"/>
<dbReference type="EMBL" id="ML736811">
    <property type="protein sequence ID" value="KAE8400739.1"/>
    <property type="molecule type" value="Genomic_DNA"/>
</dbReference>
<reference evidence="1 2" key="1">
    <citation type="submission" date="2019-04" db="EMBL/GenBank/DDBJ databases">
        <authorList>
            <consortium name="DOE Joint Genome Institute"/>
            <person name="Mondo S."/>
            <person name="Kjaerbolling I."/>
            <person name="Vesth T."/>
            <person name="Frisvad J.C."/>
            <person name="Nybo J.L."/>
            <person name="Theobald S."/>
            <person name="Kildgaard S."/>
            <person name="Isbrandt T."/>
            <person name="Kuo A."/>
            <person name="Sato A."/>
            <person name="Lyhne E.K."/>
            <person name="Kogle M.E."/>
            <person name="Wiebenga A."/>
            <person name="Kun R.S."/>
            <person name="Lubbers R.J."/>
            <person name="Makela M.R."/>
            <person name="Barry K."/>
            <person name="Chovatia M."/>
            <person name="Clum A."/>
            <person name="Daum C."/>
            <person name="Haridas S."/>
            <person name="He G."/>
            <person name="LaButti K."/>
            <person name="Lipzen A."/>
            <person name="Riley R."/>
            <person name="Salamov A."/>
            <person name="Simmons B.A."/>
            <person name="Magnuson J.K."/>
            <person name="Henrissat B."/>
            <person name="Mortensen U.H."/>
            <person name="Larsen T.O."/>
            <person name="Devries R.P."/>
            <person name="Grigoriev I.V."/>
            <person name="Machida M."/>
            <person name="Baker S.E."/>
            <person name="Andersen M.R."/>
            <person name="Cantor M.N."/>
            <person name="Hua S.X."/>
        </authorList>
    </citation>
    <scope>NUCLEOTIDE SEQUENCE [LARGE SCALE GENOMIC DNA]</scope>
    <source>
        <strain evidence="1 2">CBS 119388</strain>
    </source>
</reference>
<evidence type="ECO:0000313" key="2">
    <source>
        <dbReference type="Proteomes" id="UP000325579"/>
    </source>
</evidence>
<dbReference type="AlphaFoldDB" id="A0A5N7D3C7"/>
<sequence>MIYTPSRLPQLRCSYGGHTPVYVSGSCRCQCSLFVGTTIAALEINQLRGLSIGSATRRYSGGALLKTVIQPSTEPGYAACLRSWSVSNAPG</sequence>
<dbReference type="Proteomes" id="UP000325579">
    <property type="component" value="Unassembled WGS sequence"/>
</dbReference>
<accession>A0A5N7D3C7</accession>